<gene>
    <name evidence="6" type="ORF">IAA16_08585</name>
</gene>
<feature type="domain" description="Flagellar hook-length control protein-like C-terminal" evidence="5">
    <location>
        <begin position="323"/>
        <end position="398"/>
    </location>
</feature>
<feature type="compositionally biased region" description="Basic and acidic residues" evidence="4">
    <location>
        <begin position="25"/>
        <end position="43"/>
    </location>
</feature>
<dbReference type="AlphaFoldDB" id="A0A9E2P104"/>
<evidence type="ECO:0000259" key="5">
    <source>
        <dbReference type="Pfam" id="PF02120"/>
    </source>
</evidence>
<evidence type="ECO:0000313" key="7">
    <source>
        <dbReference type="Proteomes" id="UP000823914"/>
    </source>
</evidence>
<feature type="region of interest" description="Disordered" evidence="4">
    <location>
        <begin position="81"/>
        <end position="100"/>
    </location>
</feature>
<feature type="compositionally biased region" description="Basic and acidic residues" evidence="4">
    <location>
        <begin position="59"/>
        <end position="72"/>
    </location>
</feature>
<dbReference type="CDD" id="cd17470">
    <property type="entry name" value="T3SS_Flik_C"/>
    <property type="match status" value="1"/>
</dbReference>
<dbReference type="InterPro" id="IPR052563">
    <property type="entry name" value="FliK"/>
</dbReference>
<evidence type="ECO:0000313" key="6">
    <source>
        <dbReference type="EMBL" id="MBU3850608.1"/>
    </source>
</evidence>
<keyword evidence="6" id="KW-0969">Cilium</keyword>
<evidence type="ECO:0000256" key="3">
    <source>
        <dbReference type="ARBA" id="ARBA00022795"/>
    </source>
</evidence>
<dbReference type="GO" id="GO:0044780">
    <property type="term" value="P:bacterial-type flagellum assembly"/>
    <property type="evidence" value="ECO:0007669"/>
    <property type="project" value="InterPro"/>
</dbReference>
<sequence length="451" mass="48809">MNAANIQLDMNIRESSSKAPQRIEAAGKDSSFEKALKKAKDETAPQDEVSSDQNAAKAEQADLSKSEKKEIKEDRLIKELAEKKNPEEKGKLKNSEEVNIKDLLVKNAEESVPEENAVDLKEVLVKETAEKSKKGKEAVVAENIKADNSATVQEEPLLAAKTSLKDVAETDQKEINSKKKTKKTGEEDVISVLVSGQKASLSENTALAQGAVAEMTTDLKSGLKTGTNLDEKISVVDLRTATAETDSAEKLVGKVTEQSLVEGNVVTSTGNSGEVTMNLGAKSSVPANMEGTKGSQFYSMLTTEIQNSAEEFVKNGSIILRDGNAGTINLILHPEELGNVKISLELHDKMISAQIKVASEEAYQAFKDSIASLKQAFAESGFDTGSFDLSWAGQGQQQQQGNHSYRQQEIAFSDTLYGEMLREDEGDGESEVHILQKNYSDSSQIAVNIMA</sequence>
<keyword evidence="6" id="KW-0966">Cell projection</keyword>
<dbReference type="Gene3D" id="3.30.750.140">
    <property type="match status" value="1"/>
</dbReference>
<reference evidence="6" key="1">
    <citation type="journal article" date="2021" name="PeerJ">
        <title>Extensive microbial diversity within the chicken gut microbiome revealed by metagenomics and culture.</title>
        <authorList>
            <person name="Gilroy R."/>
            <person name="Ravi A."/>
            <person name="Getino M."/>
            <person name="Pursley I."/>
            <person name="Horton D.L."/>
            <person name="Alikhan N.F."/>
            <person name="Baker D."/>
            <person name="Gharbi K."/>
            <person name="Hall N."/>
            <person name="Watson M."/>
            <person name="Adriaenssens E.M."/>
            <person name="Foster-Nyarko E."/>
            <person name="Jarju S."/>
            <person name="Secka A."/>
            <person name="Antonio M."/>
            <person name="Oren A."/>
            <person name="Chaudhuri R.R."/>
            <person name="La Ragione R."/>
            <person name="Hildebrand F."/>
            <person name="Pallen M.J."/>
        </authorList>
    </citation>
    <scope>NUCLEOTIDE SEQUENCE</scope>
    <source>
        <strain evidence="6">Gambia15-2214</strain>
    </source>
</reference>
<dbReference type="InterPro" id="IPR038610">
    <property type="entry name" value="FliK-like_C_sf"/>
</dbReference>
<keyword evidence="3" id="KW-1005">Bacterial flagellum biogenesis</keyword>
<accession>A0A9E2P104</accession>
<protein>
    <submittedName>
        <fullName evidence="6">Flagellar hook-length control protein FliK</fullName>
    </submittedName>
</protein>
<keyword evidence="6" id="KW-0282">Flagellum</keyword>
<comment type="similarity">
    <text evidence="2">Belongs to the FliK family.</text>
</comment>
<comment type="caution">
    <text evidence="6">The sequence shown here is derived from an EMBL/GenBank/DDBJ whole genome shotgun (WGS) entry which is preliminary data.</text>
</comment>
<dbReference type="PRINTS" id="PR01007">
    <property type="entry name" value="FLGHOOKFLIK"/>
</dbReference>
<organism evidence="6 7">
    <name type="scientific">Candidatus Treponema excrementipullorum</name>
    <dbReference type="NCBI Taxonomy" id="2838768"/>
    <lineage>
        <taxon>Bacteria</taxon>
        <taxon>Pseudomonadati</taxon>
        <taxon>Spirochaetota</taxon>
        <taxon>Spirochaetia</taxon>
        <taxon>Spirochaetales</taxon>
        <taxon>Treponemataceae</taxon>
        <taxon>Treponema</taxon>
    </lineage>
</organism>
<evidence type="ECO:0000256" key="4">
    <source>
        <dbReference type="SAM" id="MobiDB-lite"/>
    </source>
</evidence>
<evidence type="ECO:0000256" key="2">
    <source>
        <dbReference type="ARBA" id="ARBA00009149"/>
    </source>
</evidence>
<name>A0A9E2P104_9SPIR</name>
<evidence type="ECO:0000256" key="1">
    <source>
        <dbReference type="ARBA" id="ARBA00003944"/>
    </source>
</evidence>
<dbReference type="Pfam" id="PF02120">
    <property type="entry name" value="Flg_hook"/>
    <property type="match status" value="1"/>
</dbReference>
<reference evidence="6" key="2">
    <citation type="submission" date="2021-04" db="EMBL/GenBank/DDBJ databases">
        <authorList>
            <person name="Gilroy R."/>
        </authorList>
    </citation>
    <scope>NUCLEOTIDE SEQUENCE</scope>
    <source>
        <strain evidence="6">Gambia15-2214</strain>
    </source>
</reference>
<dbReference type="PANTHER" id="PTHR37533:SF2">
    <property type="entry name" value="FLAGELLAR HOOK-LENGTH CONTROL PROTEIN"/>
    <property type="match status" value="1"/>
</dbReference>
<dbReference type="InterPro" id="IPR021136">
    <property type="entry name" value="Flagellar_hook_control-like_C"/>
</dbReference>
<dbReference type="Proteomes" id="UP000823914">
    <property type="component" value="Unassembled WGS sequence"/>
</dbReference>
<dbReference type="EMBL" id="JAHLFV010000199">
    <property type="protein sequence ID" value="MBU3850608.1"/>
    <property type="molecule type" value="Genomic_DNA"/>
</dbReference>
<comment type="function">
    <text evidence="1">Controls the length of the flagellar hook.</text>
</comment>
<dbReference type="InterPro" id="IPR001635">
    <property type="entry name" value="Flag_hook_Flik"/>
</dbReference>
<proteinExistence type="inferred from homology"/>
<dbReference type="PANTHER" id="PTHR37533">
    <property type="entry name" value="FLAGELLAR HOOK-LENGTH CONTROL PROTEIN"/>
    <property type="match status" value="1"/>
</dbReference>
<dbReference type="GO" id="GO:0009424">
    <property type="term" value="C:bacterial-type flagellum hook"/>
    <property type="evidence" value="ECO:0007669"/>
    <property type="project" value="InterPro"/>
</dbReference>
<feature type="region of interest" description="Disordered" evidence="4">
    <location>
        <begin position="1"/>
        <end position="72"/>
    </location>
</feature>